<keyword evidence="1" id="KW-0472">Membrane</keyword>
<dbReference type="Proteomes" id="UP000257055">
    <property type="component" value="Unassembled WGS sequence"/>
</dbReference>
<evidence type="ECO:0000256" key="1">
    <source>
        <dbReference type="SAM" id="Phobius"/>
    </source>
</evidence>
<evidence type="ECO:0000313" key="3">
    <source>
        <dbReference type="Proteomes" id="UP000257055"/>
    </source>
</evidence>
<accession>A0A3D8TSZ5</accession>
<comment type="caution">
    <text evidence="2">The sequence shown here is derived from an EMBL/GenBank/DDBJ whole genome shotgun (WGS) entry which is preliminary data.</text>
</comment>
<proteinExistence type="predicted"/>
<feature type="transmembrane region" description="Helical" evidence="1">
    <location>
        <begin position="56"/>
        <end position="78"/>
    </location>
</feature>
<keyword evidence="3" id="KW-1185">Reference proteome</keyword>
<name>A0A3D8TSZ5_9LIST</name>
<gene>
    <name evidence="2" type="ORF">UR08_08090</name>
</gene>
<protein>
    <submittedName>
        <fullName evidence="2">Uncharacterized protein</fullName>
    </submittedName>
</protein>
<evidence type="ECO:0000313" key="2">
    <source>
        <dbReference type="EMBL" id="RDX00916.1"/>
    </source>
</evidence>
<keyword evidence="1" id="KW-0812">Transmembrane</keyword>
<feature type="transmembrane region" description="Helical" evidence="1">
    <location>
        <begin position="120"/>
        <end position="144"/>
    </location>
</feature>
<keyword evidence="1" id="KW-1133">Transmembrane helix</keyword>
<feature type="transmembrane region" description="Helical" evidence="1">
    <location>
        <begin position="156"/>
        <end position="177"/>
    </location>
</feature>
<organism evidence="2 3">
    <name type="scientific">Listeria kieliensis</name>
    <dbReference type="NCBI Taxonomy" id="1621700"/>
    <lineage>
        <taxon>Bacteria</taxon>
        <taxon>Bacillati</taxon>
        <taxon>Bacillota</taxon>
        <taxon>Bacilli</taxon>
        <taxon>Bacillales</taxon>
        <taxon>Listeriaceae</taxon>
        <taxon>Listeria</taxon>
    </lineage>
</organism>
<feature type="transmembrane region" description="Helical" evidence="1">
    <location>
        <begin position="6"/>
        <end position="35"/>
    </location>
</feature>
<feature type="transmembrane region" description="Helical" evidence="1">
    <location>
        <begin position="84"/>
        <end position="104"/>
    </location>
</feature>
<reference evidence="3" key="1">
    <citation type="submission" date="2015-04" db="EMBL/GenBank/DDBJ databases">
        <authorList>
            <person name="Schardt J."/>
            <person name="Mueller-Herbst S."/>
            <person name="Scherer S."/>
            <person name="Huptas C."/>
        </authorList>
    </citation>
    <scope>NUCLEOTIDE SEQUENCE [LARGE SCALE GENOMIC DNA]</scope>
    <source>
        <strain evidence="3">Kiel-L1</strain>
    </source>
</reference>
<sequence length="206" mass="23739">MANSFIIAFFTVCTLLLAIFTVIYLSFIFSLWYLFKNKKSLERVKRYQKWHINQQLDAKTVAYLITFLAIQLIGLVMIQIPGIPIQYVFLILLIYWWQCLFWLIEEGHSKYGTNLSSRKTLALISCISLGGVNYLCLSASHFLLTNIEAATWGKQLIFRIGIGIVSILASGALLYVWQYLYIKLFSPARVANKNDFLMIKKSTKNN</sequence>
<dbReference type="EMBL" id="LARY01000002">
    <property type="protein sequence ID" value="RDX00916.1"/>
    <property type="molecule type" value="Genomic_DNA"/>
</dbReference>
<dbReference type="AlphaFoldDB" id="A0A3D8TSZ5"/>